<dbReference type="Pfam" id="PF16694">
    <property type="entry name" value="Cytochrome_P460"/>
    <property type="match status" value="1"/>
</dbReference>
<evidence type="ECO:0000313" key="2">
    <source>
        <dbReference type="EMBL" id="SDB08903.1"/>
    </source>
</evidence>
<gene>
    <name evidence="2" type="ORF">SAMN05660653_00434</name>
</gene>
<evidence type="ECO:0000313" key="3">
    <source>
        <dbReference type="Proteomes" id="UP000198771"/>
    </source>
</evidence>
<dbReference type="OrthoDB" id="274365at2"/>
<protein>
    <submittedName>
        <fullName evidence="2">Cytochrome P460</fullName>
    </submittedName>
</protein>
<dbReference type="STRING" id="617002.SAMN05660653_00434"/>
<dbReference type="RefSeq" id="WP_092116758.1">
    <property type="nucleotide sequence ID" value="NZ_FMXO01000002.1"/>
</dbReference>
<proteinExistence type="predicted"/>
<dbReference type="Gene3D" id="3.50.70.20">
    <property type="entry name" value="Cytochrome P460"/>
    <property type="match status" value="1"/>
</dbReference>
<organism evidence="2 3">
    <name type="scientific">Desulfonatronum thiosulfatophilum</name>
    <dbReference type="NCBI Taxonomy" id="617002"/>
    <lineage>
        <taxon>Bacteria</taxon>
        <taxon>Pseudomonadati</taxon>
        <taxon>Thermodesulfobacteriota</taxon>
        <taxon>Desulfovibrionia</taxon>
        <taxon>Desulfovibrionales</taxon>
        <taxon>Desulfonatronaceae</taxon>
        <taxon>Desulfonatronum</taxon>
    </lineage>
</organism>
<name>A0A1G6ALA9_9BACT</name>
<reference evidence="2 3" key="1">
    <citation type="submission" date="2016-10" db="EMBL/GenBank/DDBJ databases">
        <authorList>
            <person name="de Groot N.N."/>
        </authorList>
    </citation>
    <scope>NUCLEOTIDE SEQUENCE [LARGE SCALE GENOMIC DNA]</scope>
    <source>
        <strain evidence="2 3">ASO4-2</strain>
    </source>
</reference>
<accession>A0A1G6ALA9</accession>
<evidence type="ECO:0000259" key="1">
    <source>
        <dbReference type="Pfam" id="PF16694"/>
    </source>
</evidence>
<keyword evidence="3" id="KW-1185">Reference proteome</keyword>
<dbReference type="InterPro" id="IPR032033">
    <property type="entry name" value="Cytochrome_P460"/>
</dbReference>
<dbReference type="Proteomes" id="UP000198771">
    <property type="component" value="Unassembled WGS sequence"/>
</dbReference>
<dbReference type="CDD" id="cd20716">
    <property type="entry name" value="cyt_P460_fam"/>
    <property type="match status" value="1"/>
</dbReference>
<dbReference type="AlphaFoldDB" id="A0A1G6ALA9"/>
<dbReference type="InterPro" id="IPR038142">
    <property type="entry name" value="Cytochrome_P460_sp"/>
</dbReference>
<feature type="domain" description="Cytochrome P460" evidence="1">
    <location>
        <begin position="53"/>
        <end position="165"/>
    </location>
</feature>
<dbReference type="EMBL" id="FMXO01000002">
    <property type="protein sequence ID" value="SDB08903.1"/>
    <property type="molecule type" value="Genomic_DNA"/>
</dbReference>
<sequence>MKAINGYRLAIGLMLAFFLIPALVWATEKSKEMPQAEGKDFLSYITEVNPYHDWELWPGTEKMYEGSEPHGVRLTTYVNEKALKGIEEGMLEEGMPDGSIIVKENYSAEEELINVTTMYKKEGFNPEAGDWFWIVHTADKQVENAGKIEMCISCHRQVEHRDYLFIEAHEQ</sequence>